<dbReference type="Pfam" id="PF00496">
    <property type="entry name" value="SBP_bac_5"/>
    <property type="match status" value="1"/>
</dbReference>
<gene>
    <name evidence="3" type="ORF">DES41_102326</name>
</gene>
<dbReference type="EMBL" id="QPJK01000002">
    <property type="protein sequence ID" value="RCW74009.1"/>
    <property type="molecule type" value="Genomic_DNA"/>
</dbReference>
<feature type="signal peptide" evidence="1">
    <location>
        <begin position="1"/>
        <end position="20"/>
    </location>
</feature>
<evidence type="ECO:0000259" key="2">
    <source>
        <dbReference type="Pfam" id="PF00496"/>
    </source>
</evidence>
<evidence type="ECO:0000256" key="1">
    <source>
        <dbReference type="SAM" id="SignalP"/>
    </source>
</evidence>
<dbReference type="PANTHER" id="PTHR30290">
    <property type="entry name" value="PERIPLASMIC BINDING COMPONENT OF ABC TRANSPORTER"/>
    <property type="match status" value="1"/>
</dbReference>
<dbReference type="CDD" id="cd00995">
    <property type="entry name" value="PBP2_NikA_DppA_OppA_like"/>
    <property type="match status" value="1"/>
</dbReference>
<name>A0A368Y2P7_9BURK</name>
<keyword evidence="4" id="KW-1185">Reference proteome</keyword>
<organism evidence="3 4">
    <name type="scientific">Pseudorhodoferax soli</name>
    <dbReference type="NCBI Taxonomy" id="545864"/>
    <lineage>
        <taxon>Bacteria</taxon>
        <taxon>Pseudomonadati</taxon>
        <taxon>Pseudomonadota</taxon>
        <taxon>Betaproteobacteria</taxon>
        <taxon>Burkholderiales</taxon>
        <taxon>Comamonadaceae</taxon>
    </lineage>
</organism>
<dbReference type="Proteomes" id="UP000252884">
    <property type="component" value="Unassembled WGS sequence"/>
</dbReference>
<dbReference type="Gene3D" id="3.10.105.10">
    <property type="entry name" value="Dipeptide-binding Protein, Domain 3"/>
    <property type="match status" value="1"/>
</dbReference>
<dbReference type="InterPro" id="IPR023765">
    <property type="entry name" value="SBP_5_CS"/>
</dbReference>
<evidence type="ECO:0000313" key="3">
    <source>
        <dbReference type="EMBL" id="RCW74009.1"/>
    </source>
</evidence>
<sequence length="560" mass="63222">MTPLRNLAGLALLAAGAAFAQAPAKPQYGGTLNVGTVYVTRTALSWDGADWNWKFNHDAGQMYEQLFAADLSKAQRNGGKQAFAADAWVPADAMRGELAESWTWTDPLTLSVKLRKGIKFPAKEGVMAERELVADDVVYSYNRQDKSAKKIPTYFDHIDKVEATDKHTVVFRFKSFNAEWDYRWGWGYYSSVVPREVVEAGAGDWRKANGTGPFLLSNFVQGNANTYVKNPVYWDKESIGGQAYQLPFVDSITYRTIKDESSQLTALRTARLDILETIRWTSVDELKKNAPALKWKRFLATSANYLAMRVDQKPFDDIRVRRALNMAVNKQEVVKQFYGGNAELLSFPMSPAFDGYYEPLAAMPPEVKQLFTYDPEGAKKLLAEAGHAKGFSFKVQVCACEPNSMELLQMLAGYLQKVNVRMEIQSMEYAPFLSAMTSKTNAPGYYMSNGFTNPTTSLRKNFMSGQTWNAAQWADPKFDAQMDAIYAERDEPARQAKIKQATREILAAAPYIFMPTPYYYAAWWPWVKNYDGELFAGAARPGPIYARMWVDQELKKKMGF</sequence>
<accession>A0A368Y2P7</accession>
<feature type="chain" id="PRO_5016859437" evidence="1">
    <location>
        <begin position="21"/>
        <end position="560"/>
    </location>
</feature>
<dbReference type="InterPro" id="IPR000914">
    <property type="entry name" value="SBP_5_dom"/>
</dbReference>
<reference evidence="3 4" key="1">
    <citation type="submission" date="2018-07" db="EMBL/GenBank/DDBJ databases">
        <title>Genomic Encyclopedia of Type Strains, Phase IV (KMG-IV): sequencing the most valuable type-strain genomes for metagenomic binning, comparative biology and taxonomic classification.</title>
        <authorList>
            <person name="Goeker M."/>
        </authorList>
    </citation>
    <scope>NUCLEOTIDE SEQUENCE [LARGE SCALE GENOMIC DNA]</scope>
    <source>
        <strain evidence="3 4">DSM 21634</strain>
    </source>
</reference>
<dbReference type="Gene3D" id="3.40.190.10">
    <property type="entry name" value="Periplasmic binding protein-like II"/>
    <property type="match status" value="1"/>
</dbReference>
<dbReference type="Gene3D" id="3.90.76.10">
    <property type="entry name" value="Dipeptide-binding Protein, Domain 1"/>
    <property type="match status" value="1"/>
</dbReference>
<dbReference type="AlphaFoldDB" id="A0A368Y2P7"/>
<keyword evidence="1" id="KW-0732">Signal</keyword>
<comment type="caution">
    <text evidence="3">The sequence shown here is derived from an EMBL/GenBank/DDBJ whole genome shotgun (WGS) entry which is preliminary data.</text>
</comment>
<dbReference type="RefSeq" id="WP_114467155.1">
    <property type="nucleotide sequence ID" value="NZ_QPJK01000002.1"/>
</dbReference>
<protein>
    <submittedName>
        <fullName evidence="3">Peptide/nickel transport system substrate-binding protein</fullName>
    </submittedName>
</protein>
<dbReference type="SUPFAM" id="SSF53850">
    <property type="entry name" value="Periplasmic binding protein-like II"/>
    <property type="match status" value="1"/>
</dbReference>
<evidence type="ECO:0000313" key="4">
    <source>
        <dbReference type="Proteomes" id="UP000252884"/>
    </source>
</evidence>
<dbReference type="GO" id="GO:0015833">
    <property type="term" value="P:peptide transport"/>
    <property type="evidence" value="ECO:0007669"/>
    <property type="project" value="TreeGrafter"/>
</dbReference>
<proteinExistence type="predicted"/>
<dbReference type="InterPro" id="IPR039424">
    <property type="entry name" value="SBP_5"/>
</dbReference>
<dbReference type="GO" id="GO:1904680">
    <property type="term" value="F:peptide transmembrane transporter activity"/>
    <property type="evidence" value="ECO:0007669"/>
    <property type="project" value="TreeGrafter"/>
</dbReference>
<dbReference type="OrthoDB" id="9801799at2"/>
<dbReference type="PROSITE" id="PS01040">
    <property type="entry name" value="SBP_BACTERIAL_5"/>
    <property type="match status" value="1"/>
</dbReference>
<feature type="domain" description="Solute-binding protein family 5" evidence="2">
    <location>
        <begin position="95"/>
        <end position="450"/>
    </location>
</feature>